<keyword evidence="1" id="KW-1133">Transmembrane helix</keyword>
<feature type="transmembrane region" description="Helical" evidence="1">
    <location>
        <begin position="85"/>
        <end position="109"/>
    </location>
</feature>
<dbReference type="SUPFAM" id="SSF103473">
    <property type="entry name" value="MFS general substrate transporter"/>
    <property type="match status" value="1"/>
</dbReference>
<feature type="transmembrane region" description="Helical" evidence="1">
    <location>
        <begin position="20"/>
        <end position="43"/>
    </location>
</feature>
<sequence length="189" mass="21594">MESSSEQPELPKSPCLIAKAVLLVFSMLIATFGLFFFAFHLHYWAVYSSLMLGEYHSSPVVCTLYIHQVYLATKEKLLETYSFRAIYILCFFVGKILAYSTVGFVAVGMAKHQRFSFNDGFYVAAIPSSIACCWAFLLAYESNRHMKKVTPPDDEEFHHIIELPLPTNENTKYDVHFHVTRTNPPSGWC</sequence>
<dbReference type="EMBL" id="JAFNEN010000586">
    <property type="protein sequence ID" value="KAG8180078.1"/>
    <property type="molecule type" value="Genomic_DNA"/>
</dbReference>
<comment type="caution">
    <text evidence="2">The sequence shown here is derived from an EMBL/GenBank/DDBJ whole genome shotgun (WGS) entry which is preliminary data.</text>
</comment>
<name>A0AAV6U8B4_9ARAC</name>
<gene>
    <name evidence="2" type="ORF">JTE90_027858</name>
</gene>
<evidence type="ECO:0000313" key="3">
    <source>
        <dbReference type="Proteomes" id="UP000827092"/>
    </source>
</evidence>
<keyword evidence="1" id="KW-0812">Transmembrane</keyword>
<dbReference type="AlphaFoldDB" id="A0AAV6U8B4"/>
<evidence type="ECO:0000256" key="1">
    <source>
        <dbReference type="SAM" id="Phobius"/>
    </source>
</evidence>
<dbReference type="Proteomes" id="UP000827092">
    <property type="component" value="Unassembled WGS sequence"/>
</dbReference>
<reference evidence="2 3" key="1">
    <citation type="journal article" date="2022" name="Nat. Ecol. Evol.">
        <title>A masculinizing supergene underlies an exaggerated male reproductive morph in a spider.</title>
        <authorList>
            <person name="Hendrickx F."/>
            <person name="De Corte Z."/>
            <person name="Sonet G."/>
            <person name="Van Belleghem S.M."/>
            <person name="Kostlbacher S."/>
            <person name="Vangestel C."/>
        </authorList>
    </citation>
    <scope>NUCLEOTIDE SEQUENCE [LARGE SCALE GENOMIC DNA]</scope>
    <source>
        <strain evidence="2">W744_W776</strain>
    </source>
</reference>
<keyword evidence="3" id="KW-1185">Reference proteome</keyword>
<keyword evidence="1" id="KW-0472">Membrane</keyword>
<protein>
    <submittedName>
        <fullName evidence="2">Uncharacterized protein</fullName>
    </submittedName>
</protein>
<dbReference type="InterPro" id="IPR036259">
    <property type="entry name" value="MFS_trans_sf"/>
</dbReference>
<proteinExistence type="predicted"/>
<accession>A0AAV6U8B4</accession>
<organism evidence="2 3">
    <name type="scientific">Oedothorax gibbosus</name>
    <dbReference type="NCBI Taxonomy" id="931172"/>
    <lineage>
        <taxon>Eukaryota</taxon>
        <taxon>Metazoa</taxon>
        <taxon>Ecdysozoa</taxon>
        <taxon>Arthropoda</taxon>
        <taxon>Chelicerata</taxon>
        <taxon>Arachnida</taxon>
        <taxon>Araneae</taxon>
        <taxon>Araneomorphae</taxon>
        <taxon>Entelegynae</taxon>
        <taxon>Araneoidea</taxon>
        <taxon>Linyphiidae</taxon>
        <taxon>Erigoninae</taxon>
        <taxon>Oedothorax</taxon>
    </lineage>
</organism>
<evidence type="ECO:0000313" key="2">
    <source>
        <dbReference type="EMBL" id="KAG8180078.1"/>
    </source>
</evidence>
<feature type="transmembrane region" description="Helical" evidence="1">
    <location>
        <begin position="121"/>
        <end position="140"/>
    </location>
</feature>